<feature type="transmembrane region" description="Helical" evidence="8">
    <location>
        <begin position="87"/>
        <end position="106"/>
    </location>
</feature>
<feature type="transmembrane region" description="Helical" evidence="8">
    <location>
        <begin position="238"/>
        <end position="255"/>
    </location>
</feature>
<evidence type="ECO:0000256" key="6">
    <source>
        <dbReference type="ARBA" id="ARBA00022989"/>
    </source>
</evidence>
<keyword evidence="4" id="KW-1003">Cell membrane</keyword>
<feature type="transmembrane region" description="Helical" evidence="8">
    <location>
        <begin position="335"/>
        <end position="355"/>
    </location>
</feature>
<dbReference type="CDD" id="cd17503">
    <property type="entry name" value="MFS_LmrB_MDR_like"/>
    <property type="match status" value="1"/>
</dbReference>
<feature type="transmembrane region" description="Helical" evidence="8">
    <location>
        <begin position="174"/>
        <end position="194"/>
    </location>
</feature>
<dbReference type="EMBL" id="JBHHMI010000001">
    <property type="protein sequence ID" value="MFB5265430.1"/>
    <property type="molecule type" value="Genomic_DNA"/>
</dbReference>
<sequence>MSSTDTAAAPSAGSVRERWLAFLAIILGAFVAILNNSLINVAIPSLTTDLSSTTAKIQWVITGYTLASGVIVPITGFMEQRIGYKKFLILALSVFSLGTGLCIFAWSDTSLIAARIIAGLGGGVIMPLSMTIVYKIMPREQVGMALGIWGISAMAAPAIGPTLSGYLIEWFNWRFLFIISLPFALFAILMAIVLIKEPPKGEPRKFDLPGFLLAATCAGTLLYALSNGSSDGWTSFKIVGLLFIAFWALVFLIYVEAGKDNAVIEISLFKNYRFTLSVIASSFVMMGMYGGMFLTPLFLQNIQSVSPIDTGILLIPQALAMGVMMPIAGKLFDKFGIVPLGLVGLTLTGFMTYHLHQLTPDTPHQWLEIVMALRGLGIGICMMPLSTVGMNAVPASKVGNASTASNLVRTVAASMAIAVFTSIMQTRTAMHSQHIAESITPDSARSFQALLGSSWQSTVSGMISLDAYSRGIGDTFLVSSVPLFCSIPLIFLFIRKKKTEKAAASVERKGT</sequence>
<dbReference type="Gene3D" id="1.20.1250.20">
    <property type="entry name" value="MFS general substrate transporter like domains"/>
    <property type="match status" value="1"/>
</dbReference>
<dbReference type="InterPro" id="IPR004638">
    <property type="entry name" value="EmrB-like"/>
</dbReference>
<keyword evidence="5 8" id="KW-0812">Transmembrane</keyword>
<feature type="transmembrane region" description="Helical" evidence="8">
    <location>
        <begin position="476"/>
        <end position="494"/>
    </location>
</feature>
<dbReference type="PANTHER" id="PTHR42718">
    <property type="entry name" value="MAJOR FACILITATOR SUPERFAMILY MULTIDRUG TRANSPORTER MFSC"/>
    <property type="match status" value="1"/>
</dbReference>
<keyword evidence="11" id="KW-1185">Reference proteome</keyword>
<dbReference type="PRINTS" id="PR01036">
    <property type="entry name" value="TCRTETB"/>
</dbReference>
<evidence type="ECO:0000256" key="2">
    <source>
        <dbReference type="ARBA" id="ARBA00008537"/>
    </source>
</evidence>
<organism evidence="10 11">
    <name type="scientific">Paenibacillus enshidis</name>
    <dbReference type="NCBI Taxonomy" id="1458439"/>
    <lineage>
        <taxon>Bacteria</taxon>
        <taxon>Bacillati</taxon>
        <taxon>Bacillota</taxon>
        <taxon>Bacilli</taxon>
        <taxon>Bacillales</taxon>
        <taxon>Paenibacillaceae</taxon>
        <taxon>Paenibacillus</taxon>
    </lineage>
</organism>
<feature type="transmembrane region" description="Helical" evidence="8">
    <location>
        <begin position="406"/>
        <end position="424"/>
    </location>
</feature>
<feature type="transmembrane region" description="Helical" evidence="8">
    <location>
        <begin position="146"/>
        <end position="168"/>
    </location>
</feature>
<evidence type="ECO:0000256" key="8">
    <source>
        <dbReference type="SAM" id="Phobius"/>
    </source>
</evidence>
<dbReference type="InterPro" id="IPR020846">
    <property type="entry name" value="MFS_dom"/>
</dbReference>
<accession>A0ABV5AMM3</accession>
<evidence type="ECO:0000259" key="9">
    <source>
        <dbReference type="PROSITE" id="PS50850"/>
    </source>
</evidence>
<dbReference type="Pfam" id="PF07690">
    <property type="entry name" value="MFS_1"/>
    <property type="match status" value="1"/>
</dbReference>
<evidence type="ECO:0000313" key="10">
    <source>
        <dbReference type="EMBL" id="MFB5265430.1"/>
    </source>
</evidence>
<dbReference type="NCBIfam" id="TIGR00711">
    <property type="entry name" value="efflux_EmrB"/>
    <property type="match status" value="1"/>
</dbReference>
<protein>
    <submittedName>
        <fullName evidence="10">DHA2 family efflux MFS transporter permease subunit</fullName>
    </submittedName>
</protein>
<comment type="caution">
    <text evidence="10">The sequence shown here is derived from an EMBL/GenBank/DDBJ whole genome shotgun (WGS) entry which is preliminary data.</text>
</comment>
<reference evidence="10 11" key="1">
    <citation type="submission" date="2024-09" db="EMBL/GenBank/DDBJ databases">
        <title>Paenibacillus zeirhizospherea sp. nov., isolated from surface of the maize (Zea mays) roots in a horticulture field, Hungary.</title>
        <authorList>
            <person name="Marton D."/>
            <person name="Farkas M."/>
            <person name="Bedics A."/>
            <person name="Toth E."/>
            <person name="Tancsics A."/>
            <person name="Boka K."/>
            <person name="Maroti G."/>
            <person name="Kriszt B."/>
            <person name="Cserhati M."/>
        </authorList>
    </citation>
    <scope>NUCLEOTIDE SEQUENCE [LARGE SCALE GENOMIC DNA]</scope>
    <source>
        <strain evidence="10 11">KCTC 33519</strain>
    </source>
</reference>
<feature type="transmembrane region" description="Helical" evidence="8">
    <location>
        <begin position="276"/>
        <end position="299"/>
    </location>
</feature>
<feature type="transmembrane region" description="Helical" evidence="8">
    <location>
        <begin position="55"/>
        <end position="75"/>
    </location>
</feature>
<keyword evidence="7 8" id="KW-0472">Membrane</keyword>
<feature type="transmembrane region" description="Helical" evidence="8">
    <location>
        <begin position="375"/>
        <end position="394"/>
    </location>
</feature>
<proteinExistence type="inferred from homology"/>
<dbReference type="PROSITE" id="PS50850">
    <property type="entry name" value="MFS"/>
    <property type="match status" value="1"/>
</dbReference>
<dbReference type="PANTHER" id="PTHR42718:SF9">
    <property type="entry name" value="MAJOR FACILITATOR SUPERFAMILY MULTIDRUG TRANSPORTER MFSC"/>
    <property type="match status" value="1"/>
</dbReference>
<comment type="similarity">
    <text evidence="2">Belongs to the major facilitator superfamily. EmrB family.</text>
</comment>
<evidence type="ECO:0000256" key="3">
    <source>
        <dbReference type="ARBA" id="ARBA00022448"/>
    </source>
</evidence>
<gene>
    <name evidence="10" type="ORF">ACE41H_01315</name>
</gene>
<comment type="subcellular location">
    <subcellularLocation>
        <location evidence="1">Cell membrane</location>
        <topology evidence="1">Multi-pass membrane protein</topology>
    </subcellularLocation>
</comment>
<feature type="domain" description="Major facilitator superfamily (MFS) profile" evidence="9">
    <location>
        <begin position="21"/>
        <end position="498"/>
    </location>
</feature>
<dbReference type="SUPFAM" id="SSF103473">
    <property type="entry name" value="MFS general substrate transporter"/>
    <property type="match status" value="1"/>
</dbReference>
<dbReference type="Proteomes" id="UP001580346">
    <property type="component" value="Unassembled WGS sequence"/>
</dbReference>
<evidence type="ECO:0000256" key="4">
    <source>
        <dbReference type="ARBA" id="ARBA00022475"/>
    </source>
</evidence>
<keyword evidence="3" id="KW-0813">Transport</keyword>
<feature type="transmembrane region" description="Helical" evidence="8">
    <location>
        <begin position="20"/>
        <end position="43"/>
    </location>
</feature>
<name>A0ABV5AMM3_9BACL</name>
<feature type="transmembrane region" description="Helical" evidence="8">
    <location>
        <begin position="206"/>
        <end position="226"/>
    </location>
</feature>
<evidence type="ECO:0000313" key="11">
    <source>
        <dbReference type="Proteomes" id="UP001580346"/>
    </source>
</evidence>
<dbReference type="RefSeq" id="WP_375352759.1">
    <property type="nucleotide sequence ID" value="NZ_JBHHMI010000001.1"/>
</dbReference>
<dbReference type="Gene3D" id="1.20.1720.10">
    <property type="entry name" value="Multidrug resistance protein D"/>
    <property type="match status" value="1"/>
</dbReference>
<evidence type="ECO:0000256" key="1">
    <source>
        <dbReference type="ARBA" id="ARBA00004651"/>
    </source>
</evidence>
<evidence type="ECO:0000256" key="5">
    <source>
        <dbReference type="ARBA" id="ARBA00022692"/>
    </source>
</evidence>
<evidence type="ECO:0000256" key="7">
    <source>
        <dbReference type="ARBA" id="ARBA00023136"/>
    </source>
</evidence>
<feature type="transmembrane region" description="Helical" evidence="8">
    <location>
        <begin position="311"/>
        <end position="328"/>
    </location>
</feature>
<keyword evidence="6 8" id="KW-1133">Transmembrane helix</keyword>
<dbReference type="InterPro" id="IPR011701">
    <property type="entry name" value="MFS"/>
</dbReference>
<dbReference type="InterPro" id="IPR036259">
    <property type="entry name" value="MFS_trans_sf"/>
</dbReference>
<feature type="transmembrane region" description="Helical" evidence="8">
    <location>
        <begin position="112"/>
        <end position="134"/>
    </location>
</feature>